<feature type="compositionally biased region" description="Basic and acidic residues" evidence="1">
    <location>
        <begin position="1"/>
        <end position="19"/>
    </location>
</feature>
<dbReference type="EMBL" id="LRVM01000003">
    <property type="protein sequence ID" value="KXL53439.1"/>
    <property type="molecule type" value="Genomic_DNA"/>
</dbReference>
<dbReference type="AlphaFoldDB" id="A0A136WGG7"/>
<protein>
    <submittedName>
        <fullName evidence="2">Uncharacterized protein</fullName>
    </submittedName>
</protein>
<evidence type="ECO:0000256" key="1">
    <source>
        <dbReference type="SAM" id="MobiDB-lite"/>
    </source>
</evidence>
<accession>A0A136WGG7</accession>
<gene>
    <name evidence="2" type="ORF">CLNEO_14100</name>
</gene>
<dbReference type="RefSeq" id="WP_278276619.1">
    <property type="nucleotide sequence ID" value="NZ_LRVM01000003.1"/>
</dbReference>
<evidence type="ECO:0000313" key="2">
    <source>
        <dbReference type="EMBL" id="KXL53439.1"/>
    </source>
</evidence>
<sequence length="42" mass="5017">MAKEDVKYNTRKELFEPKGKNKVKKQAQEKESLPFPEIPRKK</sequence>
<name>A0A136WGG7_9FIRM</name>
<proteinExistence type="predicted"/>
<evidence type="ECO:0000313" key="3">
    <source>
        <dbReference type="Proteomes" id="UP000070539"/>
    </source>
</evidence>
<dbReference type="Proteomes" id="UP000070539">
    <property type="component" value="Unassembled WGS sequence"/>
</dbReference>
<keyword evidence="3" id="KW-1185">Reference proteome</keyword>
<feature type="region of interest" description="Disordered" evidence="1">
    <location>
        <begin position="1"/>
        <end position="42"/>
    </location>
</feature>
<comment type="caution">
    <text evidence="2">The sequence shown here is derived from an EMBL/GenBank/DDBJ whole genome shotgun (WGS) entry which is preliminary data.</text>
</comment>
<organism evidence="2 3">
    <name type="scientific">Anaerotignum neopropionicum</name>
    <dbReference type="NCBI Taxonomy" id="36847"/>
    <lineage>
        <taxon>Bacteria</taxon>
        <taxon>Bacillati</taxon>
        <taxon>Bacillota</taxon>
        <taxon>Clostridia</taxon>
        <taxon>Lachnospirales</taxon>
        <taxon>Anaerotignaceae</taxon>
        <taxon>Anaerotignum</taxon>
    </lineage>
</organism>
<reference evidence="2 3" key="1">
    <citation type="submission" date="2016-01" db="EMBL/GenBank/DDBJ databases">
        <title>Genome sequence of Clostridium neopropionicum X4, DSM-3847.</title>
        <authorList>
            <person name="Poehlein A."/>
            <person name="Beck M.H."/>
            <person name="Bengelsdorf F.R."/>
            <person name="Daniel R."/>
            <person name="Duerre P."/>
        </authorList>
    </citation>
    <scope>NUCLEOTIDE SEQUENCE [LARGE SCALE GENOMIC DNA]</scope>
    <source>
        <strain evidence="2 3">DSM-3847</strain>
    </source>
</reference>